<organism evidence="2 3">
    <name type="scientific">Pterulicium gracile</name>
    <dbReference type="NCBI Taxonomy" id="1884261"/>
    <lineage>
        <taxon>Eukaryota</taxon>
        <taxon>Fungi</taxon>
        <taxon>Dikarya</taxon>
        <taxon>Basidiomycota</taxon>
        <taxon>Agaricomycotina</taxon>
        <taxon>Agaricomycetes</taxon>
        <taxon>Agaricomycetidae</taxon>
        <taxon>Agaricales</taxon>
        <taxon>Pleurotineae</taxon>
        <taxon>Pterulaceae</taxon>
        <taxon>Pterulicium</taxon>
    </lineage>
</organism>
<dbReference type="AlphaFoldDB" id="A0A5C3QYM4"/>
<name>A0A5C3QYM4_9AGAR</name>
<dbReference type="EMBL" id="ML178814">
    <property type="protein sequence ID" value="TFL07116.1"/>
    <property type="molecule type" value="Genomic_DNA"/>
</dbReference>
<reference evidence="2 3" key="1">
    <citation type="journal article" date="2019" name="Nat. Ecol. Evol.">
        <title>Megaphylogeny resolves global patterns of mushroom evolution.</title>
        <authorList>
            <person name="Varga T."/>
            <person name="Krizsan K."/>
            <person name="Foldi C."/>
            <person name="Dima B."/>
            <person name="Sanchez-Garcia M."/>
            <person name="Sanchez-Ramirez S."/>
            <person name="Szollosi G.J."/>
            <person name="Szarkandi J.G."/>
            <person name="Papp V."/>
            <person name="Albert L."/>
            <person name="Andreopoulos W."/>
            <person name="Angelini C."/>
            <person name="Antonin V."/>
            <person name="Barry K.W."/>
            <person name="Bougher N.L."/>
            <person name="Buchanan P."/>
            <person name="Buyck B."/>
            <person name="Bense V."/>
            <person name="Catcheside P."/>
            <person name="Chovatia M."/>
            <person name="Cooper J."/>
            <person name="Damon W."/>
            <person name="Desjardin D."/>
            <person name="Finy P."/>
            <person name="Geml J."/>
            <person name="Haridas S."/>
            <person name="Hughes K."/>
            <person name="Justo A."/>
            <person name="Karasinski D."/>
            <person name="Kautmanova I."/>
            <person name="Kiss B."/>
            <person name="Kocsube S."/>
            <person name="Kotiranta H."/>
            <person name="LaButti K.M."/>
            <person name="Lechner B.E."/>
            <person name="Liimatainen K."/>
            <person name="Lipzen A."/>
            <person name="Lukacs Z."/>
            <person name="Mihaltcheva S."/>
            <person name="Morgado L.N."/>
            <person name="Niskanen T."/>
            <person name="Noordeloos M.E."/>
            <person name="Ohm R.A."/>
            <person name="Ortiz-Santana B."/>
            <person name="Ovrebo C."/>
            <person name="Racz N."/>
            <person name="Riley R."/>
            <person name="Savchenko A."/>
            <person name="Shiryaev A."/>
            <person name="Soop K."/>
            <person name="Spirin V."/>
            <person name="Szebenyi C."/>
            <person name="Tomsovsky M."/>
            <person name="Tulloss R.E."/>
            <person name="Uehling J."/>
            <person name="Grigoriev I.V."/>
            <person name="Vagvolgyi C."/>
            <person name="Papp T."/>
            <person name="Martin F.M."/>
            <person name="Miettinen O."/>
            <person name="Hibbett D.S."/>
            <person name="Nagy L.G."/>
        </authorList>
    </citation>
    <scope>NUCLEOTIDE SEQUENCE [LARGE SCALE GENOMIC DNA]</scope>
    <source>
        <strain evidence="2 3">CBS 309.79</strain>
    </source>
</reference>
<evidence type="ECO:0000313" key="3">
    <source>
        <dbReference type="Proteomes" id="UP000305067"/>
    </source>
</evidence>
<proteinExistence type="predicted"/>
<sequence length="57" mass="6138">MLATAASSLVGRPRSRNTSSTPTLHIWTTEDMSKALEPSTVQRGIIAAIRGCQARKL</sequence>
<protein>
    <submittedName>
        <fullName evidence="2">Uncharacterized protein</fullName>
    </submittedName>
</protein>
<evidence type="ECO:0000256" key="1">
    <source>
        <dbReference type="SAM" id="MobiDB-lite"/>
    </source>
</evidence>
<accession>A0A5C3QYM4</accession>
<gene>
    <name evidence="2" type="ORF">BDV98DRAFT_557283</name>
</gene>
<feature type="region of interest" description="Disordered" evidence="1">
    <location>
        <begin position="1"/>
        <end position="26"/>
    </location>
</feature>
<keyword evidence="3" id="KW-1185">Reference proteome</keyword>
<dbReference type="Proteomes" id="UP000305067">
    <property type="component" value="Unassembled WGS sequence"/>
</dbReference>
<evidence type="ECO:0000313" key="2">
    <source>
        <dbReference type="EMBL" id="TFL07116.1"/>
    </source>
</evidence>